<evidence type="ECO:0000256" key="8">
    <source>
        <dbReference type="RuleBase" id="RU362056"/>
    </source>
</evidence>
<dbReference type="Pfam" id="PF03137">
    <property type="entry name" value="OATP"/>
    <property type="match status" value="1"/>
</dbReference>
<dbReference type="InterPro" id="IPR020846">
    <property type="entry name" value="MFS_dom"/>
</dbReference>
<feature type="domain" description="Major facilitator superfamily (MFS) profile" evidence="10">
    <location>
        <begin position="50"/>
        <end position="664"/>
    </location>
</feature>
<feature type="region of interest" description="Disordered" evidence="9">
    <location>
        <begin position="678"/>
        <end position="709"/>
    </location>
</feature>
<dbReference type="Proteomes" id="UP000245119">
    <property type="component" value="Linkage Group LG11"/>
</dbReference>
<dbReference type="Pfam" id="PF07648">
    <property type="entry name" value="Kazal_2"/>
    <property type="match status" value="1"/>
</dbReference>
<dbReference type="EMBL" id="PZQS01000011">
    <property type="protein sequence ID" value="PVD22065.1"/>
    <property type="molecule type" value="Genomic_DNA"/>
</dbReference>
<evidence type="ECO:0000259" key="10">
    <source>
        <dbReference type="PROSITE" id="PS50850"/>
    </source>
</evidence>
<dbReference type="OrthoDB" id="5062115at2759"/>
<feature type="domain" description="Kazal-like" evidence="11">
    <location>
        <begin position="473"/>
        <end position="524"/>
    </location>
</feature>
<comment type="subcellular location">
    <subcellularLocation>
        <location evidence="1 8">Cell membrane</location>
        <topology evidence="1 8">Multi-pass membrane protein</topology>
    </subcellularLocation>
</comment>
<dbReference type="PANTHER" id="PTHR11388">
    <property type="entry name" value="ORGANIC ANION TRANSPORTER"/>
    <property type="match status" value="1"/>
</dbReference>
<evidence type="ECO:0000256" key="5">
    <source>
        <dbReference type="ARBA" id="ARBA00022989"/>
    </source>
</evidence>
<dbReference type="GO" id="GO:0043252">
    <property type="term" value="P:sodium-independent organic anion transport"/>
    <property type="evidence" value="ECO:0007669"/>
    <property type="project" value="TreeGrafter"/>
</dbReference>
<keyword evidence="3" id="KW-1003">Cell membrane</keyword>
<dbReference type="InterPro" id="IPR004156">
    <property type="entry name" value="OATP"/>
</dbReference>
<dbReference type="InterPro" id="IPR002350">
    <property type="entry name" value="Kazal_dom"/>
</dbReference>
<dbReference type="SUPFAM" id="SSF100895">
    <property type="entry name" value="Kazal-type serine protease inhibitors"/>
    <property type="match status" value="1"/>
</dbReference>
<dbReference type="InterPro" id="IPR036259">
    <property type="entry name" value="MFS_trans_sf"/>
</dbReference>
<keyword evidence="13" id="KW-1185">Reference proteome</keyword>
<dbReference type="SUPFAM" id="SSF103473">
    <property type="entry name" value="MFS general substrate transporter"/>
    <property type="match status" value="1"/>
</dbReference>
<dbReference type="InterPro" id="IPR036058">
    <property type="entry name" value="Kazal_dom_sf"/>
</dbReference>
<keyword evidence="6 8" id="KW-0472">Membrane</keyword>
<comment type="similarity">
    <text evidence="2 8">Belongs to the organo anion transporter (TC 2.A.60) family.</text>
</comment>
<evidence type="ECO:0000313" key="13">
    <source>
        <dbReference type="Proteomes" id="UP000245119"/>
    </source>
</evidence>
<feature type="compositionally biased region" description="Basic and acidic residues" evidence="9">
    <location>
        <begin position="679"/>
        <end position="702"/>
    </location>
</feature>
<evidence type="ECO:0000256" key="1">
    <source>
        <dbReference type="ARBA" id="ARBA00004651"/>
    </source>
</evidence>
<dbReference type="Gene3D" id="1.20.1250.20">
    <property type="entry name" value="MFS general substrate transporter like domains"/>
    <property type="match status" value="1"/>
</dbReference>
<comment type="caution">
    <text evidence="12">The sequence shown here is derived from an EMBL/GenBank/DDBJ whole genome shotgun (WGS) entry which is preliminary data.</text>
</comment>
<feature type="transmembrane region" description="Helical" evidence="8">
    <location>
        <begin position="252"/>
        <end position="280"/>
    </location>
</feature>
<evidence type="ECO:0000259" key="11">
    <source>
        <dbReference type="PROSITE" id="PS51465"/>
    </source>
</evidence>
<feature type="transmembrane region" description="Helical" evidence="8">
    <location>
        <begin position="300"/>
        <end position="321"/>
    </location>
</feature>
<dbReference type="NCBIfam" id="TIGR00805">
    <property type="entry name" value="oat"/>
    <property type="match status" value="1"/>
</dbReference>
<dbReference type="GO" id="GO:0016323">
    <property type="term" value="C:basolateral plasma membrane"/>
    <property type="evidence" value="ECO:0007669"/>
    <property type="project" value="TreeGrafter"/>
</dbReference>
<dbReference type="PROSITE" id="PS51465">
    <property type="entry name" value="KAZAL_2"/>
    <property type="match status" value="1"/>
</dbReference>
<accession>A0A2T7NLM9</accession>
<name>A0A2T7NLM9_POMCA</name>
<reference evidence="12 13" key="1">
    <citation type="submission" date="2018-04" db="EMBL/GenBank/DDBJ databases">
        <title>The genome of golden apple snail Pomacea canaliculata provides insight into stress tolerance and invasive adaptation.</title>
        <authorList>
            <person name="Liu C."/>
            <person name="Liu B."/>
            <person name="Ren Y."/>
            <person name="Zhang Y."/>
            <person name="Wang H."/>
            <person name="Li S."/>
            <person name="Jiang F."/>
            <person name="Yin L."/>
            <person name="Zhang G."/>
            <person name="Qian W."/>
            <person name="Fan W."/>
        </authorList>
    </citation>
    <scope>NUCLEOTIDE SEQUENCE [LARGE SCALE GENOMIC DNA]</scope>
    <source>
        <strain evidence="12">SZHN2017</strain>
        <tissue evidence="12">Muscle</tissue>
    </source>
</reference>
<feature type="transmembrane region" description="Helical" evidence="8">
    <location>
        <begin position="404"/>
        <end position="424"/>
    </location>
</feature>
<protein>
    <recommendedName>
        <fullName evidence="8">Solute carrier organic anion transporter family member</fullName>
    </recommendedName>
</protein>
<comment type="caution">
    <text evidence="8">Lacks conserved residue(s) required for the propagation of feature annotation.</text>
</comment>
<feature type="transmembrane region" description="Helical" evidence="8">
    <location>
        <begin position="365"/>
        <end position="384"/>
    </location>
</feature>
<feature type="transmembrane region" description="Helical" evidence="8">
    <location>
        <begin position="56"/>
        <end position="77"/>
    </location>
</feature>
<gene>
    <name evidence="12" type="ORF">C0Q70_17868</name>
</gene>
<evidence type="ECO:0000256" key="4">
    <source>
        <dbReference type="ARBA" id="ARBA00022692"/>
    </source>
</evidence>
<sequence>MCRPINMASSVKNELEVFQADNFDNKRTDGNHDNNHEIVCGVGPCRPSFMQRCARVGCFTAMYSVVALFTSTLNVYIQTQISTLERQFGLSSSISGILMSSNELGYLLTTLPLSHLARRVHIPRAFAICTLLFGLSGLLCTVPFFVSRDSFSANMRAQMQLNTSWSNVSVSYSVPLCTHHNSQAVSTKTSMSNGRDTCGVESQKKRRAISEDWKVLAVAFLALGMILQGFGKSPRQAFATLYIDDNVPKTETPLHFGIIACLAVFGPVIAYVVGGVSTTIYITLEDTVLSPFDPRWVGAWWLGFLVFGIVSIVISVPLVFFPKRLRPQPQLEALKKLKSGSKGRQCIQEIQEFLRTAVRLVMTPVYVLVVLGNCCLVLGLSGLFSFLPKYIETQFSVPALTANFFVGLVNAIPSALGVIVGGLVTSRFKIPPMKCLKIAMVLSSLCCITSLTGFLLGCDQPSIHMGTSSPSVTNTSQRCQSSCQCDDSRYFPTCGADGVTYFSPCHAGCSENTGVTFRNCSCILKPSNTSQLVPEAVSGLCGQNCNTLHPYIALSFFSNLFASLHIIPIFIVLIRSVTEADKPLSVGLTAFLYTVLGFFPGPVLFGRVVDTTCLLWSSGCAGSGSCIMYDHRNFRHRLYATFFITMVLNLTFFVIAFIVASRMKKPFYAHCEDEAAAETMRRDEDKRQTENMAPEKVDRQDDTPSDSGRIFFTNKISKIHRPTDRQTFMTTGLGKFPEEHMERVRDVEVWMTISQGD</sequence>
<feature type="transmembrane region" description="Helical" evidence="8">
    <location>
        <begin position="638"/>
        <end position="660"/>
    </location>
</feature>
<evidence type="ECO:0000256" key="7">
    <source>
        <dbReference type="ARBA" id="ARBA00023157"/>
    </source>
</evidence>
<dbReference type="GO" id="GO:0015347">
    <property type="term" value="F:sodium-independent organic anion transmembrane transporter activity"/>
    <property type="evidence" value="ECO:0007669"/>
    <property type="project" value="TreeGrafter"/>
</dbReference>
<feature type="transmembrane region" description="Helical" evidence="8">
    <location>
        <begin position="551"/>
        <end position="574"/>
    </location>
</feature>
<evidence type="ECO:0000256" key="2">
    <source>
        <dbReference type="ARBA" id="ARBA00009657"/>
    </source>
</evidence>
<evidence type="ECO:0000256" key="9">
    <source>
        <dbReference type="SAM" id="MobiDB-lite"/>
    </source>
</evidence>
<proteinExistence type="inferred from homology"/>
<keyword evidence="5 8" id="KW-1133">Transmembrane helix</keyword>
<evidence type="ECO:0000313" key="12">
    <source>
        <dbReference type="EMBL" id="PVD22065.1"/>
    </source>
</evidence>
<evidence type="ECO:0000256" key="3">
    <source>
        <dbReference type="ARBA" id="ARBA00022475"/>
    </source>
</evidence>
<organism evidence="12 13">
    <name type="scientific">Pomacea canaliculata</name>
    <name type="common">Golden apple snail</name>
    <dbReference type="NCBI Taxonomy" id="400727"/>
    <lineage>
        <taxon>Eukaryota</taxon>
        <taxon>Metazoa</taxon>
        <taxon>Spiralia</taxon>
        <taxon>Lophotrochozoa</taxon>
        <taxon>Mollusca</taxon>
        <taxon>Gastropoda</taxon>
        <taxon>Caenogastropoda</taxon>
        <taxon>Architaenioglossa</taxon>
        <taxon>Ampullarioidea</taxon>
        <taxon>Ampullariidae</taxon>
        <taxon>Pomacea</taxon>
    </lineage>
</organism>
<keyword evidence="8" id="KW-0406">Ion transport</keyword>
<keyword evidence="7" id="KW-1015">Disulfide bond</keyword>
<dbReference type="GO" id="GO:0006811">
    <property type="term" value="P:monoatomic ion transport"/>
    <property type="evidence" value="ECO:0007669"/>
    <property type="project" value="UniProtKB-KW"/>
</dbReference>
<evidence type="ECO:0000256" key="6">
    <source>
        <dbReference type="ARBA" id="ARBA00023136"/>
    </source>
</evidence>
<keyword evidence="8" id="KW-0813">Transport</keyword>
<dbReference type="CDD" id="cd17336">
    <property type="entry name" value="MFS_SLCO_OATP"/>
    <property type="match status" value="1"/>
</dbReference>
<keyword evidence="4 8" id="KW-0812">Transmembrane</keyword>
<feature type="transmembrane region" description="Helical" evidence="8">
    <location>
        <begin position="586"/>
        <end position="605"/>
    </location>
</feature>
<dbReference type="PANTHER" id="PTHR11388:SF142">
    <property type="entry name" value="SOLUTE CARRIER ORGANIC ANION TRANSPORTER FAMILY MEMBER 5A1"/>
    <property type="match status" value="1"/>
</dbReference>
<dbReference type="AlphaFoldDB" id="A0A2T7NLM9"/>
<feature type="transmembrane region" description="Helical" evidence="8">
    <location>
        <begin position="125"/>
        <end position="146"/>
    </location>
</feature>
<dbReference type="PROSITE" id="PS50850">
    <property type="entry name" value="MFS"/>
    <property type="match status" value="1"/>
</dbReference>